<dbReference type="RefSeq" id="WP_069609332.1">
    <property type="nucleotide sequence ID" value="NZ_CP015217.1"/>
</dbReference>
<name>A0A1D7V2Q7_9LEPT</name>
<dbReference type="OrthoDB" id="344729at2"/>
<reference evidence="1 2" key="1">
    <citation type="submission" date="2016-04" db="EMBL/GenBank/DDBJ databases">
        <title>Complete genome seqeunce of Leptospira alstonii serovar Room22.</title>
        <authorList>
            <person name="Nally J.E."/>
            <person name="Bayles D.O."/>
            <person name="Hurley D."/>
            <person name="Fanning S."/>
            <person name="McMahon B.J."/>
            <person name="Arent Z."/>
        </authorList>
    </citation>
    <scope>NUCLEOTIDE SEQUENCE [LARGE SCALE GENOMIC DNA]</scope>
    <source>
        <strain evidence="1 2">GWTS #1</strain>
    </source>
</reference>
<dbReference type="Proteomes" id="UP000094197">
    <property type="component" value="Chromosome 1"/>
</dbReference>
<evidence type="ECO:0000313" key="1">
    <source>
        <dbReference type="EMBL" id="AOP36113.1"/>
    </source>
</evidence>
<organism evidence="1 2">
    <name type="scientific">Leptospira tipperaryensis</name>
    <dbReference type="NCBI Taxonomy" id="2564040"/>
    <lineage>
        <taxon>Bacteria</taxon>
        <taxon>Pseudomonadati</taxon>
        <taxon>Spirochaetota</taxon>
        <taxon>Spirochaetia</taxon>
        <taxon>Leptospirales</taxon>
        <taxon>Leptospiraceae</taxon>
        <taxon>Leptospira</taxon>
    </lineage>
</organism>
<evidence type="ECO:0000313" key="2">
    <source>
        <dbReference type="Proteomes" id="UP000094197"/>
    </source>
</evidence>
<dbReference type="KEGG" id="laj:A0128_15150"/>
<gene>
    <name evidence="1" type="ORF">A0128_15150</name>
</gene>
<keyword evidence="2" id="KW-1185">Reference proteome</keyword>
<sequence length="144" mass="16839">MNKILSTLIFLLVLSLGASPINKTFWKDLAINGYDPVAYFTLGKPIEGKKEFQFRWMDADWRFSSAENLKLFREHPDRYAPQFGGYCAYGIAFGEKVAIDPKQWKIVDGKLYLNYDHDVQVLWEKDIPGWIEKAKKEWESVQKK</sequence>
<dbReference type="NCBIfam" id="NF041384">
    <property type="entry name" value="YHS_seleno_dom"/>
    <property type="match status" value="1"/>
</dbReference>
<protein>
    <submittedName>
        <fullName evidence="1">YHS domain protein</fullName>
    </submittedName>
</protein>
<dbReference type="AlphaFoldDB" id="A0A1D7V2Q7"/>
<dbReference type="EMBL" id="CP015217">
    <property type="protein sequence ID" value="AOP36113.1"/>
    <property type="molecule type" value="Genomic_DNA"/>
</dbReference>
<proteinExistence type="predicted"/>
<accession>A0A1D7V2Q7</accession>